<dbReference type="Gene3D" id="1.10.287.1260">
    <property type="match status" value="1"/>
</dbReference>
<reference evidence="8 9" key="1">
    <citation type="submission" date="2018-12" db="EMBL/GenBank/DDBJ databases">
        <authorList>
            <consortium name="Pathogen Informatics"/>
        </authorList>
    </citation>
    <scope>NUCLEOTIDE SEQUENCE [LARGE SCALE GENOMIC DNA]</scope>
    <source>
        <strain evidence="8 9">NCTC10485</strain>
    </source>
</reference>
<evidence type="ECO:0000313" key="9">
    <source>
        <dbReference type="Proteomes" id="UP000282551"/>
    </source>
</evidence>
<gene>
    <name evidence="8" type="primary">kefA</name>
    <name evidence="8" type="ORF">NCTC10485_04450</name>
</gene>
<keyword evidence="4 6" id="KW-0472">Membrane</keyword>
<evidence type="ECO:0000256" key="3">
    <source>
        <dbReference type="ARBA" id="ARBA00022989"/>
    </source>
</evidence>
<name>A0A3S4RKB5_MYCCI</name>
<keyword evidence="3 6" id="KW-1133">Transmembrane helix</keyword>
<dbReference type="SUPFAM" id="SSF50182">
    <property type="entry name" value="Sm-like ribonucleoproteins"/>
    <property type="match status" value="1"/>
</dbReference>
<evidence type="ECO:0000256" key="1">
    <source>
        <dbReference type="ARBA" id="ARBA00004370"/>
    </source>
</evidence>
<evidence type="ECO:0000256" key="5">
    <source>
        <dbReference type="SAM" id="MobiDB-lite"/>
    </source>
</evidence>
<dbReference type="AlphaFoldDB" id="A0A3S4RKB5"/>
<dbReference type="GO" id="GO:0016020">
    <property type="term" value="C:membrane"/>
    <property type="evidence" value="ECO:0007669"/>
    <property type="project" value="UniProtKB-SubCell"/>
</dbReference>
<feature type="transmembrane region" description="Helical" evidence="6">
    <location>
        <begin position="69"/>
        <end position="86"/>
    </location>
</feature>
<evidence type="ECO:0000313" key="8">
    <source>
        <dbReference type="EMBL" id="VEG50133.1"/>
    </source>
</evidence>
<comment type="subcellular location">
    <subcellularLocation>
        <location evidence="1">Membrane</location>
    </subcellularLocation>
</comment>
<accession>A0A3S4RKB5</accession>
<proteinExistence type="predicted"/>
<feature type="transmembrane region" description="Helical" evidence="6">
    <location>
        <begin position="98"/>
        <end position="116"/>
    </location>
</feature>
<evidence type="ECO:0000256" key="6">
    <source>
        <dbReference type="SAM" id="Phobius"/>
    </source>
</evidence>
<organism evidence="8 9">
    <name type="scientific">Mycolicibacterium chitae</name>
    <name type="common">Mycobacterium chitae</name>
    <dbReference type="NCBI Taxonomy" id="1792"/>
    <lineage>
        <taxon>Bacteria</taxon>
        <taxon>Bacillati</taxon>
        <taxon>Actinomycetota</taxon>
        <taxon>Actinomycetes</taxon>
        <taxon>Mycobacteriales</taxon>
        <taxon>Mycobacteriaceae</taxon>
        <taxon>Mycolicibacterium</taxon>
    </lineage>
</organism>
<dbReference type="PANTHER" id="PTHR30566:SF25">
    <property type="entry name" value="INNER MEMBRANE PROTEIN"/>
    <property type="match status" value="1"/>
</dbReference>
<feature type="compositionally biased region" description="Basic and acidic residues" evidence="5">
    <location>
        <begin position="391"/>
        <end position="406"/>
    </location>
</feature>
<dbReference type="InterPro" id="IPR010920">
    <property type="entry name" value="LSM_dom_sf"/>
</dbReference>
<evidence type="ECO:0000259" key="7">
    <source>
        <dbReference type="Pfam" id="PF00924"/>
    </source>
</evidence>
<dbReference type="InterPro" id="IPR006685">
    <property type="entry name" value="MscS_channel_2nd"/>
</dbReference>
<dbReference type="EMBL" id="LR134355">
    <property type="protein sequence ID" value="VEG50133.1"/>
    <property type="molecule type" value="Genomic_DNA"/>
</dbReference>
<protein>
    <submittedName>
        <fullName evidence="8">Mechanosensitive ion channel MscS</fullName>
    </submittedName>
</protein>
<feature type="transmembrane region" description="Helical" evidence="6">
    <location>
        <begin position="181"/>
        <end position="207"/>
    </location>
</feature>
<feature type="transmembrane region" description="Helical" evidence="6">
    <location>
        <begin position="150"/>
        <end position="175"/>
    </location>
</feature>
<feature type="region of interest" description="Disordered" evidence="5">
    <location>
        <begin position="359"/>
        <end position="413"/>
    </location>
</feature>
<sequence>MHHEADLKAVMPEEFELESATNFAVMLAWVAGAVVAAYFVGVGLSWAAQRLGRRSDWIRDLVVLTRRPVRAMLMIVAATIALDRTSDADASWRGWVDHSLRILMIAAVTWLLANLVQVAERRMIARFGGGDTGLTDADLHRRKVRTQVTVLRRLAVAVVVLLGIAAMLMTFPSFADIGTTLFASAGVLSVVAGLAAQTSLGAVFAGLQIAFTDAIRVGDVVVIEKEWGRIEEITLTYVVVTIWDERRLILPCTYFTTTPFENWTRNATEVMGIVELDVDFTVPLDEMRTELKRILAANEHLWDERLGVLEVTSAINGYVRVWITISAPNSSALWGLRCAVREAMINWLQRRESALPRWRFEPAPTPDPRERRAVTTSRVASEGVFTGSQEAEERARAFEGDDERVPESGSRLR</sequence>
<dbReference type="GO" id="GO:0055085">
    <property type="term" value="P:transmembrane transport"/>
    <property type="evidence" value="ECO:0007669"/>
    <property type="project" value="InterPro"/>
</dbReference>
<dbReference type="InterPro" id="IPR023408">
    <property type="entry name" value="MscS_beta-dom_sf"/>
</dbReference>
<keyword evidence="9" id="KW-1185">Reference proteome</keyword>
<feature type="domain" description="Mechanosensitive ion channel MscS" evidence="7">
    <location>
        <begin position="201"/>
        <end position="265"/>
    </location>
</feature>
<dbReference type="Gene3D" id="2.30.30.60">
    <property type="match status" value="1"/>
</dbReference>
<evidence type="ECO:0000256" key="4">
    <source>
        <dbReference type="ARBA" id="ARBA00023136"/>
    </source>
</evidence>
<evidence type="ECO:0000256" key="2">
    <source>
        <dbReference type="ARBA" id="ARBA00022692"/>
    </source>
</evidence>
<feature type="transmembrane region" description="Helical" evidence="6">
    <location>
        <begin position="20"/>
        <end position="48"/>
    </location>
</feature>
<dbReference type="Proteomes" id="UP000282551">
    <property type="component" value="Chromosome"/>
</dbReference>
<dbReference type="PANTHER" id="PTHR30566">
    <property type="entry name" value="YNAI-RELATED MECHANOSENSITIVE ION CHANNEL"/>
    <property type="match status" value="1"/>
</dbReference>
<keyword evidence="2 6" id="KW-0812">Transmembrane</keyword>
<dbReference type="Pfam" id="PF00924">
    <property type="entry name" value="MS_channel_2nd"/>
    <property type="match status" value="1"/>
</dbReference>